<feature type="compositionally biased region" description="Low complexity" evidence="1">
    <location>
        <begin position="169"/>
        <end position="178"/>
    </location>
</feature>
<feature type="region of interest" description="Disordered" evidence="1">
    <location>
        <begin position="126"/>
        <end position="217"/>
    </location>
</feature>
<feature type="compositionally biased region" description="Basic and acidic residues" evidence="1">
    <location>
        <begin position="181"/>
        <end position="201"/>
    </location>
</feature>
<dbReference type="EMBL" id="CM008047">
    <property type="protein sequence ID" value="PVH63960.1"/>
    <property type="molecule type" value="Genomic_DNA"/>
</dbReference>
<protein>
    <submittedName>
        <fullName evidence="2">Uncharacterized protein</fullName>
    </submittedName>
</protein>
<organism evidence="2">
    <name type="scientific">Panicum hallii</name>
    <dbReference type="NCBI Taxonomy" id="206008"/>
    <lineage>
        <taxon>Eukaryota</taxon>
        <taxon>Viridiplantae</taxon>
        <taxon>Streptophyta</taxon>
        <taxon>Embryophyta</taxon>
        <taxon>Tracheophyta</taxon>
        <taxon>Spermatophyta</taxon>
        <taxon>Magnoliopsida</taxon>
        <taxon>Liliopsida</taxon>
        <taxon>Poales</taxon>
        <taxon>Poaceae</taxon>
        <taxon>PACMAD clade</taxon>
        <taxon>Panicoideae</taxon>
        <taxon>Panicodae</taxon>
        <taxon>Paniceae</taxon>
        <taxon>Panicinae</taxon>
        <taxon>Panicum</taxon>
        <taxon>Panicum sect. Panicum</taxon>
    </lineage>
</organism>
<sequence>MRSSNGDLTHRQDWETEESGGGSAGGQIRPPRARAAQVRGGKEGGDHGELVPGLTSGRGSARRRGDGGLRRRVLELGVAALGRWRRGARWRGRLWGGEAAAGGWLHGRPLMAPVACDGAQPCTWGGGPGGGVRHRGGRGRRGGTGEARAARRHSGRRRVRARGRGGPVAGAAGAAGHARGSRGEKGKNREEGRRKKREGREKRKKGKRREKEKGKKK</sequence>
<dbReference type="Gramene" id="PVH63960">
    <property type="protein sequence ID" value="PVH63960"/>
    <property type="gene ID" value="PAHAL_2G146300"/>
</dbReference>
<evidence type="ECO:0000256" key="1">
    <source>
        <dbReference type="SAM" id="MobiDB-lite"/>
    </source>
</evidence>
<dbReference type="Proteomes" id="UP000243499">
    <property type="component" value="Chromosome 2"/>
</dbReference>
<feature type="compositionally biased region" description="Basic and acidic residues" evidence="1">
    <location>
        <begin position="40"/>
        <end position="49"/>
    </location>
</feature>
<gene>
    <name evidence="2" type="ORF">PAHAL_2G146300</name>
</gene>
<dbReference type="AlphaFoldDB" id="A0A2T8KP79"/>
<evidence type="ECO:0000313" key="2">
    <source>
        <dbReference type="EMBL" id="PVH63960.1"/>
    </source>
</evidence>
<feature type="compositionally biased region" description="Basic residues" evidence="1">
    <location>
        <begin position="132"/>
        <end position="141"/>
    </location>
</feature>
<feature type="region of interest" description="Disordered" evidence="1">
    <location>
        <begin position="1"/>
        <end position="66"/>
    </location>
</feature>
<name>A0A2T8KP79_9POAL</name>
<feature type="compositionally biased region" description="Basic residues" evidence="1">
    <location>
        <begin position="150"/>
        <end position="163"/>
    </location>
</feature>
<accession>A0A2T8KP79</accession>
<proteinExistence type="predicted"/>
<reference evidence="2" key="1">
    <citation type="submission" date="2018-04" db="EMBL/GenBank/DDBJ databases">
        <title>WGS assembly of Panicum hallii.</title>
        <authorList>
            <person name="Lovell J."/>
            <person name="Jenkins J."/>
            <person name="Lowry D."/>
            <person name="Mamidi S."/>
            <person name="Sreedasyam A."/>
            <person name="Weng X."/>
            <person name="Barry K."/>
            <person name="Bonette J."/>
            <person name="Campitelli B."/>
            <person name="Daum C."/>
            <person name="Gordon S."/>
            <person name="Gould B."/>
            <person name="Lipzen A."/>
            <person name="Macqueen A."/>
            <person name="Palacio-Mejia J."/>
            <person name="Plott C."/>
            <person name="Shakirov E."/>
            <person name="Shu S."/>
            <person name="Yoshinaga Y."/>
            <person name="Zane M."/>
            <person name="Rokhsar D."/>
            <person name="Grimwood J."/>
            <person name="Schmutz J."/>
            <person name="Juenger T."/>
        </authorList>
    </citation>
    <scope>NUCLEOTIDE SEQUENCE [LARGE SCALE GENOMIC DNA]</scope>
    <source>
        <strain evidence="2">FIL2</strain>
    </source>
</reference>